<keyword evidence="3" id="KW-1185">Reference proteome</keyword>
<gene>
    <name evidence="2" type="ORF">XthCFBP4691_12270</name>
</gene>
<feature type="coiled-coil region" evidence="1">
    <location>
        <begin position="18"/>
        <end position="45"/>
    </location>
</feature>
<evidence type="ECO:0000313" key="3">
    <source>
        <dbReference type="Proteomes" id="UP000239898"/>
    </source>
</evidence>
<proteinExistence type="predicted"/>
<protein>
    <submittedName>
        <fullName evidence="2">Uncharacterized protein</fullName>
    </submittedName>
</protein>
<dbReference type="Pfam" id="PF02090">
    <property type="entry name" value="SPAM"/>
    <property type="match status" value="1"/>
</dbReference>
<evidence type="ECO:0000313" key="2">
    <source>
        <dbReference type="EMBL" id="PPT90447.1"/>
    </source>
</evidence>
<dbReference type="Proteomes" id="UP000239898">
    <property type="component" value="Unassembled WGS sequence"/>
</dbReference>
<dbReference type="EMBL" id="MIGX01000057">
    <property type="protein sequence ID" value="PPT90447.1"/>
    <property type="molecule type" value="Genomic_DNA"/>
</dbReference>
<sequence length="144" mass="17035">MALLQYSEQRLRVGMQRLARERQRLMAVQEQCSRLQAEISMQQQLAGSRALGGVALDRQQLFGWLRKSAADRRRSQALRLELRRQQELGQECLERVGAQRVLCLRLEARRERYRKLLGGERRTARLRQLEIEECELEERASWSK</sequence>
<evidence type="ECO:0000256" key="1">
    <source>
        <dbReference type="SAM" id="Coils"/>
    </source>
</evidence>
<comment type="caution">
    <text evidence="2">The sequence shown here is derived from an EMBL/GenBank/DDBJ whole genome shotgun (WGS) entry which is preliminary data.</text>
</comment>
<organism evidence="2 3">
    <name type="scientific">Xanthomonas theicola</name>
    <dbReference type="NCBI Taxonomy" id="56464"/>
    <lineage>
        <taxon>Bacteria</taxon>
        <taxon>Pseudomonadati</taxon>
        <taxon>Pseudomonadota</taxon>
        <taxon>Gammaproteobacteria</taxon>
        <taxon>Lysobacterales</taxon>
        <taxon>Lysobacteraceae</taxon>
        <taxon>Xanthomonas</taxon>
    </lineage>
</organism>
<keyword evidence="1" id="KW-0175">Coiled coil</keyword>
<name>A0A2S6ZDU0_9XANT</name>
<dbReference type="AlphaFoldDB" id="A0A2S6ZDU0"/>
<dbReference type="RefSeq" id="WP_185817197.1">
    <property type="nucleotide sequence ID" value="NZ_CP049017.1"/>
</dbReference>
<reference evidence="2 3" key="1">
    <citation type="submission" date="2016-08" db="EMBL/GenBank/DDBJ databases">
        <title>Evolution of the type three secretion system and type three effector repertoires in Xanthomonas.</title>
        <authorList>
            <person name="Merda D."/>
            <person name="Briand M."/>
            <person name="Bosis E."/>
            <person name="Rousseau C."/>
            <person name="Portier P."/>
            <person name="Jacques M.-A."/>
            <person name="Fischer-Le Saux M."/>
        </authorList>
    </citation>
    <scope>NUCLEOTIDE SEQUENCE [LARGE SCALE GENOMIC DNA]</scope>
    <source>
        <strain evidence="2 3">CFBP 4691</strain>
    </source>
</reference>
<dbReference type="InterPro" id="IPR002954">
    <property type="entry name" value="Salm_SPAgM"/>
</dbReference>
<accession>A0A2S6ZDU0</accession>